<keyword evidence="2" id="KW-1185">Reference proteome</keyword>
<dbReference type="AlphaFoldDB" id="A0AAV6MYI0"/>
<sequence length="283" mass="32168">MLLIRVQDANPITDANFLFAEFISHEADLEFKPNSLTIIAKNPTLRFIATLYISKTFCQDFTINQTHIARVSLISFIDAIMTAAATRFDTLAITLPSAYIMILTFETSSEYLLIPHNNIAKNYDSCFLYLSRTHFLFIAPSGRVLQSHPRALPMSPSLMMDFPKPILAKHFTIKAECFRRILEELPLLQDLVSVTPTGSEVKFSNEFKEIILSQEAGECTIMGYEGCVDTRFKVVLNPRMFFLDLSSKTSTSIWFYRTMSAGSIMAVPTCRSYAMYYIHFPPI</sequence>
<accession>A0AAV6MYI0</accession>
<dbReference type="Proteomes" id="UP000685013">
    <property type="component" value="Chromosome 11"/>
</dbReference>
<evidence type="ECO:0000313" key="2">
    <source>
        <dbReference type="Proteomes" id="UP000685013"/>
    </source>
</evidence>
<dbReference type="EMBL" id="JAGKQH010000011">
    <property type="protein sequence ID" value="KAG6588843.1"/>
    <property type="molecule type" value="Genomic_DNA"/>
</dbReference>
<gene>
    <name evidence="1" type="ORF">SDJN03_17408</name>
</gene>
<proteinExistence type="predicted"/>
<evidence type="ECO:0000313" key="1">
    <source>
        <dbReference type="EMBL" id="KAG6588843.1"/>
    </source>
</evidence>
<name>A0AAV6MYI0_9ROSI</name>
<feature type="non-terminal residue" evidence="1">
    <location>
        <position position="1"/>
    </location>
</feature>
<organism evidence="1 2">
    <name type="scientific">Cucurbita argyrosperma subsp. sororia</name>
    <dbReference type="NCBI Taxonomy" id="37648"/>
    <lineage>
        <taxon>Eukaryota</taxon>
        <taxon>Viridiplantae</taxon>
        <taxon>Streptophyta</taxon>
        <taxon>Embryophyta</taxon>
        <taxon>Tracheophyta</taxon>
        <taxon>Spermatophyta</taxon>
        <taxon>Magnoliopsida</taxon>
        <taxon>eudicotyledons</taxon>
        <taxon>Gunneridae</taxon>
        <taxon>Pentapetalae</taxon>
        <taxon>rosids</taxon>
        <taxon>fabids</taxon>
        <taxon>Cucurbitales</taxon>
        <taxon>Cucurbitaceae</taxon>
        <taxon>Cucurbiteae</taxon>
        <taxon>Cucurbita</taxon>
    </lineage>
</organism>
<reference evidence="1 2" key="1">
    <citation type="journal article" date="2021" name="Hortic Res">
        <title>The domestication of Cucurbita argyrosperma as revealed by the genome of its wild relative.</title>
        <authorList>
            <person name="Barrera-Redondo J."/>
            <person name="Sanchez-de la Vega G."/>
            <person name="Aguirre-Liguori J.A."/>
            <person name="Castellanos-Morales G."/>
            <person name="Gutierrez-Guerrero Y.T."/>
            <person name="Aguirre-Dugua X."/>
            <person name="Aguirre-Planter E."/>
            <person name="Tenaillon M.I."/>
            <person name="Lira-Saade R."/>
            <person name="Eguiarte L.E."/>
        </authorList>
    </citation>
    <scope>NUCLEOTIDE SEQUENCE [LARGE SCALE GENOMIC DNA]</scope>
    <source>
        <strain evidence="1">JBR-2021</strain>
    </source>
</reference>
<comment type="caution">
    <text evidence="1">The sequence shown here is derived from an EMBL/GenBank/DDBJ whole genome shotgun (WGS) entry which is preliminary data.</text>
</comment>
<protein>
    <submittedName>
        <fullName evidence="1">Uncharacterized protein</fullName>
    </submittedName>
</protein>